<accession>A0ABT1HS41</accession>
<keyword evidence="4" id="KW-1185">Reference proteome</keyword>
<evidence type="ECO:0000256" key="1">
    <source>
        <dbReference type="SAM" id="Phobius"/>
    </source>
</evidence>
<proteinExistence type="predicted"/>
<dbReference type="Pfam" id="PF19803">
    <property type="entry name" value="DUF6286"/>
    <property type="match status" value="1"/>
</dbReference>
<sequence length="178" mass="19138">MRVLLRVLSALLGLAVAAAGALLVVEVAWAWARPDDVPLVVPWPRWRDGLSGVDWADDRVRWLAAGLVALGLVLALLALLARRRDVRLADPAPEVTAVTSPRSLARVVGHRVRAADGVAGASVTASARRVRVRATSRMLDEDALRPRLGQLVGEVVGGLPLARRPRISVIVDSPKDRR</sequence>
<reference evidence="3 4" key="1">
    <citation type="submission" date="2022-06" db="EMBL/GenBank/DDBJ databases">
        <title>Genomic Encyclopedia of Archaeal and Bacterial Type Strains, Phase II (KMG-II): from individual species to whole genera.</title>
        <authorList>
            <person name="Goeker M."/>
        </authorList>
    </citation>
    <scope>NUCLEOTIDE SEQUENCE [LARGE SCALE GENOMIC DNA]</scope>
    <source>
        <strain evidence="3 4">DSM 40477</strain>
    </source>
</reference>
<evidence type="ECO:0000259" key="2">
    <source>
        <dbReference type="Pfam" id="PF19803"/>
    </source>
</evidence>
<name>A0ABT1HS41_STRSD</name>
<evidence type="ECO:0000313" key="4">
    <source>
        <dbReference type="Proteomes" id="UP001205311"/>
    </source>
</evidence>
<comment type="caution">
    <text evidence="3">The sequence shown here is derived from an EMBL/GenBank/DDBJ whole genome shotgun (WGS) entry which is preliminary data.</text>
</comment>
<keyword evidence="1" id="KW-1133">Transmembrane helix</keyword>
<organism evidence="3 4">
    <name type="scientific">Streptoalloteichus tenebrarius (strain ATCC 17920 / DSM 40477 / JCM 4838 / CBS 697.72 / NBRC 16177 / NCIMB 11028 / NRRL B-12390 / A12253. 1 / ISP 5477)</name>
    <name type="common">Streptomyces tenebrarius</name>
    <dbReference type="NCBI Taxonomy" id="1933"/>
    <lineage>
        <taxon>Bacteria</taxon>
        <taxon>Bacillati</taxon>
        <taxon>Actinomycetota</taxon>
        <taxon>Actinomycetes</taxon>
        <taxon>Pseudonocardiales</taxon>
        <taxon>Pseudonocardiaceae</taxon>
        <taxon>Streptoalloteichus</taxon>
    </lineage>
</organism>
<protein>
    <recommendedName>
        <fullName evidence="2">DUF6286 domain-containing protein</fullName>
    </recommendedName>
</protein>
<evidence type="ECO:0000313" key="3">
    <source>
        <dbReference type="EMBL" id="MCP2258327.1"/>
    </source>
</evidence>
<dbReference type="EMBL" id="JAMTCP010000008">
    <property type="protein sequence ID" value="MCP2258327.1"/>
    <property type="molecule type" value="Genomic_DNA"/>
</dbReference>
<dbReference type="InterPro" id="IPR046253">
    <property type="entry name" value="DUF6286"/>
</dbReference>
<dbReference type="Proteomes" id="UP001205311">
    <property type="component" value="Unassembled WGS sequence"/>
</dbReference>
<keyword evidence="1" id="KW-0472">Membrane</keyword>
<feature type="domain" description="DUF6286" evidence="2">
    <location>
        <begin position="69"/>
        <end position="171"/>
    </location>
</feature>
<dbReference type="RefSeq" id="WP_253669261.1">
    <property type="nucleotide sequence ID" value="NZ_JAMTCP010000008.1"/>
</dbReference>
<keyword evidence="1" id="KW-0812">Transmembrane</keyword>
<gene>
    <name evidence="3" type="ORF">LX15_002021</name>
</gene>
<feature type="transmembrane region" description="Helical" evidence="1">
    <location>
        <begin position="60"/>
        <end position="81"/>
    </location>
</feature>